<feature type="transmembrane region" description="Helical" evidence="1">
    <location>
        <begin position="237"/>
        <end position="259"/>
    </location>
</feature>
<dbReference type="PANTHER" id="PTHR35043:SF7">
    <property type="entry name" value="TRANSCRIPTION FACTOR DOMAIN-CONTAINING PROTEIN"/>
    <property type="match status" value="1"/>
</dbReference>
<dbReference type="STRING" id="1149755.A0A2J6R870"/>
<evidence type="ECO:0000313" key="3">
    <source>
        <dbReference type="Proteomes" id="UP000235786"/>
    </source>
</evidence>
<gene>
    <name evidence="2" type="ORF">L207DRAFT_638239</name>
</gene>
<name>A0A2J6R870_HYAVF</name>
<dbReference type="OrthoDB" id="3061561at2759"/>
<organism evidence="2 3">
    <name type="scientific">Hyaloscypha variabilis (strain UAMH 11265 / GT02V1 / F)</name>
    <name type="common">Meliniomyces variabilis</name>
    <dbReference type="NCBI Taxonomy" id="1149755"/>
    <lineage>
        <taxon>Eukaryota</taxon>
        <taxon>Fungi</taxon>
        <taxon>Dikarya</taxon>
        <taxon>Ascomycota</taxon>
        <taxon>Pezizomycotina</taxon>
        <taxon>Leotiomycetes</taxon>
        <taxon>Helotiales</taxon>
        <taxon>Hyaloscyphaceae</taxon>
        <taxon>Hyaloscypha</taxon>
        <taxon>Hyaloscypha variabilis</taxon>
    </lineage>
</organism>
<keyword evidence="3" id="KW-1185">Reference proteome</keyword>
<proteinExistence type="predicted"/>
<protein>
    <submittedName>
        <fullName evidence="2">Uncharacterized protein</fullName>
    </submittedName>
</protein>
<dbReference type="AlphaFoldDB" id="A0A2J6R870"/>
<feature type="transmembrane region" description="Helical" evidence="1">
    <location>
        <begin position="305"/>
        <end position="331"/>
    </location>
</feature>
<evidence type="ECO:0000256" key="1">
    <source>
        <dbReference type="SAM" id="Phobius"/>
    </source>
</evidence>
<feature type="transmembrane region" description="Helical" evidence="1">
    <location>
        <begin position="279"/>
        <end position="298"/>
    </location>
</feature>
<keyword evidence="1" id="KW-0812">Transmembrane</keyword>
<evidence type="ECO:0000313" key="2">
    <source>
        <dbReference type="EMBL" id="PMD34719.1"/>
    </source>
</evidence>
<sequence length="357" mass="39525">MLLTFIAPEFLLAKSFTDRRAVGSSRRKLQELAAEDGVQWTRVHSSFANMGGFVIRICNTTSDPRPSPRLARSRLYHLVASDVLALRANGILEKLPPITEEEINDKSKSDGLVRAIVVVQIMWMMVQIAVRTSRHLAISELEVSVLAFASCAIMIYLLNWDRPKGVQIPCTLITYQGEIPESVLGHIAARHPASTIEIILELAEMVGVAAKDKTQPGDPIHKHVSYFESHSSRVSDVLSLLLGGAIFGAIHIAAWNFVFPTPIERTLWRVSSIVSTVPVLVYLAYGILLLSLVCCFDLENDNALLWLRIVTGISSIPLCVAYVVARLFIIVEIFRTFLFLPPSAYIATWASNVPHIA</sequence>
<dbReference type="Proteomes" id="UP000235786">
    <property type="component" value="Unassembled WGS sequence"/>
</dbReference>
<accession>A0A2J6R870</accession>
<reference evidence="2 3" key="1">
    <citation type="submission" date="2016-04" db="EMBL/GenBank/DDBJ databases">
        <title>A degradative enzymes factory behind the ericoid mycorrhizal symbiosis.</title>
        <authorList>
            <consortium name="DOE Joint Genome Institute"/>
            <person name="Martino E."/>
            <person name="Morin E."/>
            <person name="Grelet G."/>
            <person name="Kuo A."/>
            <person name="Kohler A."/>
            <person name="Daghino S."/>
            <person name="Barry K."/>
            <person name="Choi C."/>
            <person name="Cichocki N."/>
            <person name="Clum A."/>
            <person name="Copeland A."/>
            <person name="Hainaut M."/>
            <person name="Haridas S."/>
            <person name="Labutti K."/>
            <person name="Lindquist E."/>
            <person name="Lipzen A."/>
            <person name="Khouja H.-R."/>
            <person name="Murat C."/>
            <person name="Ohm R."/>
            <person name="Olson A."/>
            <person name="Spatafora J."/>
            <person name="Veneault-Fourrey C."/>
            <person name="Henrissat B."/>
            <person name="Grigoriev I."/>
            <person name="Martin F."/>
            <person name="Perotto S."/>
        </authorList>
    </citation>
    <scope>NUCLEOTIDE SEQUENCE [LARGE SCALE GENOMIC DNA]</scope>
    <source>
        <strain evidence="2 3">F</strain>
    </source>
</reference>
<keyword evidence="1" id="KW-1133">Transmembrane helix</keyword>
<keyword evidence="1" id="KW-0472">Membrane</keyword>
<dbReference type="PANTHER" id="PTHR35043">
    <property type="entry name" value="TRANSCRIPTION FACTOR DOMAIN-CONTAINING PROTEIN"/>
    <property type="match status" value="1"/>
</dbReference>
<dbReference type="EMBL" id="KZ613953">
    <property type="protein sequence ID" value="PMD34719.1"/>
    <property type="molecule type" value="Genomic_DNA"/>
</dbReference>